<protein>
    <submittedName>
        <fullName evidence="2">Uncharacterized protein</fullName>
    </submittedName>
</protein>
<proteinExistence type="predicted"/>
<feature type="region of interest" description="Disordered" evidence="1">
    <location>
        <begin position="119"/>
        <end position="141"/>
    </location>
</feature>
<gene>
    <name evidence="2" type="ORF">GJ744_006232</name>
</gene>
<dbReference type="EMBL" id="JAACFV010000028">
    <property type="protein sequence ID" value="KAF7510620.1"/>
    <property type="molecule type" value="Genomic_DNA"/>
</dbReference>
<dbReference type="Proteomes" id="UP000606974">
    <property type="component" value="Unassembled WGS sequence"/>
</dbReference>
<name>A0A8H7AT12_9EURO</name>
<evidence type="ECO:0000313" key="3">
    <source>
        <dbReference type="Proteomes" id="UP000606974"/>
    </source>
</evidence>
<comment type="caution">
    <text evidence="2">The sequence shown here is derived from an EMBL/GenBank/DDBJ whole genome shotgun (WGS) entry which is preliminary data.</text>
</comment>
<dbReference type="OrthoDB" id="3867516at2759"/>
<keyword evidence="3" id="KW-1185">Reference proteome</keyword>
<sequence>MIIFNRHVSLQAYRTFLVFLKIFPTVRADYSSFLFRLYQAFSKFNVKVPDSAISDVDLLNTHLKYLGANLSKWDEAIYNDTLSEDESQKEMDEASKGYIDSFYHVIGDYMGVGVQRAADQTLRRSSMKPASGTRPDSKLQP</sequence>
<evidence type="ECO:0000313" key="2">
    <source>
        <dbReference type="EMBL" id="KAF7510620.1"/>
    </source>
</evidence>
<evidence type="ECO:0000256" key="1">
    <source>
        <dbReference type="SAM" id="MobiDB-lite"/>
    </source>
</evidence>
<reference evidence="2" key="1">
    <citation type="submission" date="2020-02" db="EMBL/GenBank/DDBJ databases">
        <authorList>
            <person name="Palmer J.M."/>
        </authorList>
    </citation>
    <scope>NUCLEOTIDE SEQUENCE</scope>
    <source>
        <strain evidence="2">EPUS1.4</strain>
        <tissue evidence="2">Thallus</tissue>
    </source>
</reference>
<dbReference type="AlphaFoldDB" id="A0A8H7AT12"/>
<organism evidence="2 3">
    <name type="scientific">Endocarpon pusillum</name>
    <dbReference type="NCBI Taxonomy" id="364733"/>
    <lineage>
        <taxon>Eukaryota</taxon>
        <taxon>Fungi</taxon>
        <taxon>Dikarya</taxon>
        <taxon>Ascomycota</taxon>
        <taxon>Pezizomycotina</taxon>
        <taxon>Eurotiomycetes</taxon>
        <taxon>Chaetothyriomycetidae</taxon>
        <taxon>Verrucariales</taxon>
        <taxon>Verrucariaceae</taxon>
        <taxon>Endocarpon</taxon>
    </lineage>
</organism>
<accession>A0A8H7AT12</accession>